<evidence type="ECO:0000256" key="3">
    <source>
        <dbReference type="ARBA" id="ARBA00022692"/>
    </source>
</evidence>
<reference evidence="7 8" key="1">
    <citation type="journal article" date="2015" name="Genome Announc.">
        <title>Draft Genome Sequence of the Thermophile Thermus filiformis ATCC 43280, Producer of Carotenoid-(Di)glucoside-Branched Fatty Acid (Di)esters and Source of Hyperthermostable Enzymes of Biotechnological Interest.</title>
        <authorList>
            <person name="Mandelli F."/>
            <person name="Oliveira Ramires B."/>
            <person name="Couger M.B."/>
            <person name="Paixao D.A."/>
            <person name="Camilo C.M."/>
            <person name="Polikarpov I."/>
            <person name="Prade R."/>
            <person name="Riano-Pachon D.M."/>
            <person name="Squina F.M."/>
        </authorList>
    </citation>
    <scope>NUCLEOTIDE SEQUENCE [LARGE SCALE GENOMIC DNA]</scope>
    <source>
        <strain evidence="7 8">ATCC 43280</strain>
    </source>
</reference>
<organism evidence="7 8">
    <name type="scientific">Thermus filiformis</name>
    <dbReference type="NCBI Taxonomy" id="276"/>
    <lineage>
        <taxon>Bacteria</taxon>
        <taxon>Thermotogati</taxon>
        <taxon>Deinococcota</taxon>
        <taxon>Deinococci</taxon>
        <taxon>Thermales</taxon>
        <taxon>Thermaceae</taxon>
        <taxon>Thermus</taxon>
    </lineage>
</organism>
<sequence length="355" mass="39046">MRNPWAQTGNYKTRYEQDTSIFATHRELVSLLLFLGAMLLLPQFLSRTQVFILDLILVYSIAVLGLNITTGYAGLINIGQAAFMGVGAYTAALLAPAGLPFYLVLPAAGIAGAFFGYLVGIPSLRVKHLYLAMATLAFQVVFEWTVGHLPLLNQGGAMPLPRVSLLGYEVGFRNHYHFWYYVSFAVLVLLALFFRNLLRTKYGRALVAVRDNDRAADAMGMDPGRTKLFAFALGAFYAGVAGALYAYLSRAVVIEDYTLTVSIKLLAMAIVGGLGTLVGSFLGPAFLELLDVNMEALSGLIKALGFSVAGVDVASALRPLAFGLIIILFLMFEPRGLYNWWRLVRSYFRTWPFKY</sequence>
<evidence type="ECO:0000256" key="4">
    <source>
        <dbReference type="ARBA" id="ARBA00022989"/>
    </source>
</evidence>
<keyword evidence="8" id="KW-1185">Reference proteome</keyword>
<feature type="transmembrane region" description="Helical" evidence="6">
    <location>
        <begin position="101"/>
        <end position="121"/>
    </location>
</feature>
<dbReference type="GO" id="GO:0015658">
    <property type="term" value="F:branched-chain amino acid transmembrane transporter activity"/>
    <property type="evidence" value="ECO:0007669"/>
    <property type="project" value="InterPro"/>
</dbReference>
<feature type="transmembrane region" description="Helical" evidence="6">
    <location>
        <begin position="228"/>
        <end position="248"/>
    </location>
</feature>
<feature type="transmembrane region" description="Helical" evidence="6">
    <location>
        <begin position="28"/>
        <end position="45"/>
    </location>
</feature>
<feature type="transmembrane region" description="Helical" evidence="6">
    <location>
        <begin position="299"/>
        <end position="332"/>
    </location>
</feature>
<evidence type="ECO:0000256" key="5">
    <source>
        <dbReference type="ARBA" id="ARBA00023136"/>
    </source>
</evidence>
<dbReference type="PANTHER" id="PTHR30482">
    <property type="entry name" value="HIGH-AFFINITY BRANCHED-CHAIN AMINO ACID TRANSPORT SYSTEM PERMEASE"/>
    <property type="match status" value="1"/>
</dbReference>
<protein>
    <submittedName>
        <fullName evidence="7">Branched-chain amino acid ABC transporter permease</fullName>
    </submittedName>
</protein>
<evidence type="ECO:0000256" key="2">
    <source>
        <dbReference type="ARBA" id="ARBA00022475"/>
    </source>
</evidence>
<feature type="transmembrane region" description="Helical" evidence="6">
    <location>
        <begin position="178"/>
        <end position="198"/>
    </location>
</feature>
<keyword evidence="5 6" id="KW-0472">Membrane</keyword>
<feature type="transmembrane region" description="Helical" evidence="6">
    <location>
        <begin position="75"/>
        <end position="95"/>
    </location>
</feature>
<keyword evidence="4 6" id="KW-1133">Transmembrane helix</keyword>
<dbReference type="EMBL" id="JPSL02000035">
    <property type="protein sequence ID" value="KIX84774.1"/>
    <property type="molecule type" value="Genomic_DNA"/>
</dbReference>
<feature type="transmembrane region" description="Helical" evidence="6">
    <location>
        <begin position="128"/>
        <end position="146"/>
    </location>
</feature>
<name>A0A0D6XA17_THEFI</name>
<dbReference type="InterPro" id="IPR001851">
    <property type="entry name" value="ABC_transp_permease"/>
</dbReference>
<dbReference type="GO" id="GO:0005886">
    <property type="term" value="C:plasma membrane"/>
    <property type="evidence" value="ECO:0007669"/>
    <property type="project" value="UniProtKB-SubCell"/>
</dbReference>
<gene>
    <name evidence="7" type="ORF">THFILI_01320</name>
</gene>
<evidence type="ECO:0000256" key="6">
    <source>
        <dbReference type="SAM" id="Phobius"/>
    </source>
</evidence>
<dbReference type="Proteomes" id="UP000030364">
    <property type="component" value="Unassembled WGS sequence"/>
</dbReference>
<dbReference type="PANTHER" id="PTHR30482:SF5">
    <property type="entry name" value="ABC TRANSPORTER PERMEASE PROTEIN"/>
    <property type="match status" value="1"/>
</dbReference>
<comment type="subcellular location">
    <subcellularLocation>
        <location evidence="1">Cell membrane</location>
        <topology evidence="1">Multi-pass membrane protein</topology>
    </subcellularLocation>
</comment>
<dbReference type="OrthoDB" id="9789927at2"/>
<keyword evidence="2" id="KW-1003">Cell membrane</keyword>
<proteinExistence type="predicted"/>
<accession>A0A0D6XA17</accession>
<evidence type="ECO:0000313" key="7">
    <source>
        <dbReference type="EMBL" id="KIX84774.1"/>
    </source>
</evidence>
<keyword evidence="3 6" id="KW-0812">Transmembrane</keyword>
<dbReference type="AlphaFoldDB" id="A0A0D6XA17"/>
<dbReference type="InterPro" id="IPR043428">
    <property type="entry name" value="LivM-like"/>
</dbReference>
<dbReference type="CDD" id="cd06581">
    <property type="entry name" value="TM_PBP1_LivM_like"/>
    <property type="match status" value="1"/>
</dbReference>
<feature type="transmembrane region" description="Helical" evidence="6">
    <location>
        <begin position="51"/>
        <end position="68"/>
    </location>
</feature>
<evidence type="ECO:0000256" key="1">
    <source>
        <dbReference type="ARBA" id="ARBA00004651"/>
    </source>
</evidence>
<evidence type="ECO:0000313" key="8">
    <source>
        <dbReference type="Proteomes" id="UP000030364"/>
    </source>
</evidence>
<comment type="caution">
    <text evidence="7">The sequence shown here is derived from an EMBL/GenBank/DDBJ whole genome shotgun (WGS) entry which is preliminary data.</text>
</comment>
<dbReference type="Pfam" id="PF02653">
    <property type="entry name" value="BPD_transp_2"/>
    <property type="match status" value="1"/>
</dbReference>
<dbReference type="RefSeq" id="WP_038064471.1">
    <property type="nucleotide sequence ID" value="NZ_JPSL02000035.1"/>
</dbReference>
<dbReference type="STRING" id="276.THFILI_01320"/>
<feature type="transmembrane region" description="Helical" evidence="6">
    <location>
        <begin position="268"/>
        <end position="287"/>
    </location>
</feature>